<name>A0A238WC01_9ACTN</name>
<evidence type="ECO:0000313" key="2">
    <source>
        <dbReference type="Proteomes" id="UP000198415"/>
    </source>
</evidence>
<dbReference type="InterPro" id="IPR014942">
    <property type="entry name" value="AbiEii"/>
</dbReference>
<dbReference type="Proteomes" id="UP000198415">
    <property type="component" value="Unassembled WGS sequence"/>
</dbReference>
<dbReference type="Pfam" id="PF08843">
    <property type="entry name" value="AbiEii"/>
    <property type="match status" value="1"/>
</dbReference>
<dbReference type="AlphaFoldDB" id="A0A238WC01"/>
<dbReference type="EMBL" id="FZNR01000002">
    <property type="protein sequence ID" value="SNR44018.1"/>
    <property type="molecule type" value="Genomic_DNA"/>
</dbReference>
<dbReference type="RefSeq" id="WP_239138174.1">
    <property type="nucleotide sequence ID" value="NZ_BOMU01000028.1"/>
</dbReference>
<organism evidence="1 2">
    <name type="scientific">Actinoplanes regularis</name>
    <dbReference type="NCBI Taxonomy" id="52697"/>
    <lineage>
        <taxon>Bacteria</taxon>
        <taxon>Bacillati</taxon>
        <taxon>Actinomycetota</taxon>
        <taxon>Actinomycetes</taxon>
        <taxon>Micromonosporales</taxon>
        <taxon>Micromonosporaceae</taxon>
        <taxon>Actinoplanes</taxon>
    </lineage>
</organism>
<accession>A0A238WC01</accession>
<keyword evidence="1" id="KW-0808">Transferase</keyword>
<keyword evidence="2" id="KW-1185">Reference proteome</keyword>
<sequence>MTEISGDFETHPPVHRLDRLAPPYRRGAYPATYRPVRDARQGLVFDPALKHHHNAYRAGEPIFGVPGLGERWRAARRAAATHILSVLAGTVLPGDLVLRGSAAMPAWVGAAAREPGDLDFVVAPASLASDSAAARELLDGIVAAVAASPAAGLRPDRVAESAIWTYERADGRRLTIPFEVPGVPEGIVQIDIVFGEELPTAPEPLLLPGLREPVLAATAGLSLAWKLLWLATDCYPQGKDLYDAVLLAEHTSVDLALVRELMRPELRDEADEFTAESVLTWTDLEWNNFIQDYPELITEPHALPWLRRLAAALERAWR</sequence>
<protein>
    <submittedName>
        <fullName evidence="1">Nucleotidyl transferase AbiEii toxin, Type IV TA system</fullName>
    </submittedName>
</protein>
<evidence type="ECO:0000313" key="1">
    <source>
        <dbReference type="EMBL" id="SNR44018.1"/>
    </source>
</evidence>
<reference evidence="1 2" key="1">
    <citation type="submission" date="2017-06" db="EMBL/GenBank/DDBJ databases">
        <authorList>
            <person name="Kim H.J."/>
            <person name="Triplett B.A."/>
        </authorList>
    </citation>
    <scope>NUCLEOTIDE SEQUENCE [LARGE SCALE GENOMIC DNA]</scope>
    <source>
        <strain evidence="1 2">DSM 43151</strain>
    </source>
</reference>
<dbReference type="GO" id="GO:0016740">
    <property type="term" value="F:transferase activity"/>
    <property type="evidence" value="ECO:0007669"/>
    <property type="project" value="UniProtKB-KW"/>
</dbReference>
<gene>
    <name evidence="1" type="ORF">SAMN06264365_102384</name>
</gene>
<proteinExistence type="predicted"/>